<dbReference type="SUPFAM" id="SSF51366">
    <property type="entry name" value="Ribulose-phoshate binding barrel"/>
    <property type="match status" value="1"/>
</dbReference>
<gene>
    <name evidence="11" type="primary">trpA</name>
    <name evidence="11" type="ORF">EYH45_04590</name>
</gene>
<sequence>MVSGMLSRSGRVLILYLTVGDPLITTNLIKSLYQSGVDMLEIGLPTAKPKYDGPVVKRSMLRASAHVQGIEEALENASKMTGGGKILFTYYEEALSYGVEELFSRAGGRFYTVLFPDLLIDYPDDLGRYLRLCDKYGFEPAFFVTTGFPHKLVKHLSSLEPAFIYLGLMLSTGVLLPISASRNIRLFRGLVGDVPLIVGFAVRSPEQVGSYVHAGADGVVVGSAFLRVLEEAADEDKRIRRACEFVAGLKKAVENHGNAPE</sequence>
<keyword evidence="8 11" id="KW-0456">Lyase</keyword>
<dbReference type="Gene3D" id="3.20.20.70">
    <property type="entry name" value="Aldolase class I"/>
    <property type="match status" value="1"/>
</dbReference>
<comment type="function">
    <text evidence="1">The alpha subunit is responsible for the aldol cleavage of indoleglycerol phosphate to indole and glyceraldehyde 3-phosphate.</text>
</comment>
<reference evidence="11" key="1">
    <citation type="journal article" date="2020" name="ISME J.">
        <title>Gammaproteobacteria mediating utilization of methyl-, sulfur- and petroleum organic compounds in deep ocean hydrothermal plumes.</title>
        <authorList>
            <person name="Zhou Z."/>
            <person name="Liu Y."/>
            <person name="Pan J."/>
            <person name="Cron B.R."/>
            <person name="Toner B.M."/>
            <person name="Anantharaman K."/>
            <person name="Breier J.A."/>
            <person name="Dick G.J."/>
            <person name="Li M."/>
        </authorList>
    </citation>
    <scope>NUCLEOTIDE SEQUENCE</scope>
    <source>
        <strain evidence="11">SZUA-1515</strain>
    </source>
</reference>
<dbReference type="InterPro" id="IPR002028">
    <property type="entry name" value="Trp_synthase_suA"/>
</dbReference>
<dbReference type="Proteomes" id="UP000608579">
    <property type="component" value="Unassembled WGS sequence"/>
</dbReference>
<dbReference type="GO" id="GO:0004834">
    <property type="term" value="F:tryptophan synthase activity"/>
    <property type="evidence" value="ECO:0007669"/>
    <property type="project" value="UniProtKB-EC"/>
</dbReference>
<dbReference type="PANTHER" id="PTHR43406:SF1">
    <property type="entry name" value="TRYPTOPHAN SYNTHASE ALPHA CHAIN, CHLOROPLASTIC"/>
    <property type="match status" value="1"/>
</dbReference>
<keyword evidence="5" id="KW-0028">Amino-acid biosynthesis</keyword>
<keyword evidence="6" id="KW-0822">Tryptophan biosynthesis</keyword>
<dbReference type="InterPro" id="IPR013785">
    <property type="entry name" value="Aldolase_TIM"/>
</dbReference>
<evidence type="ECO:0000256" key="5">
    <source>
        <dbReference type="ARBA" id="ARBA00022605"/>
    </source>
</evidence>
<dbReference type="EMBL" id="DQVM01000087">
    <property type="protein sequence ID" value="HIQ29825.1"/>
    <property type="molecule type" value="Genomic_DNA"/>
</dbReference>
<dbReference type="EC" id="4.2.1.20" evidence="4"/>
<evidence type="ECO:0000256" key="4">
    <source>
        <dbReference type="ARBA" id="ARBA00012043"/>
    </source>
</evidence>
<organism evidence="11 12">
    <name type="scientific">Caldiarchaeum subterraneum</name>
    <dbReference type="NCBI Taxonomy" id="311458"/>
    <lineage>
        <taxon>Archaea</taxon>
        <taxon>Nitrososphaerota</taxon>
        <taxon>Candidatus Caldarchaeales</taxon>
        <taxon>Candidatus Caldarchaeaceae</taxon>
        <taxon>Candidatus Caldarchaeum</taxon>
    </lineage>
</organism>
<protein>
    <recommendedName>
        <fullName evidence="4">tryptophan synthase</fullName>
        <ecNumber evidence="4">4.2.1.20</ecNumber>
    </recommendedName>
</protein>
<dbReference type="PANTHER" id="PTHR43406">
    <property type="entry name" value="TRYPTOPHAN SYNTHASE, ALPHA CHAIN"/>
    <property type="match status" value="1"/>
</dbReference>
<dbReference type="GO" id="GO:0005829">
    <property type="term" value="C:cytosol"/>
    <property type="evidence" value="ECO:0007669"/>
    <property type="project" value="TreeGrafter"/>
</dbReference>
<evidence type="ECO:0000256" key="9">
    <source>
        <dbReference type="ARBA" id="ARBA00049047"/>
    </source>
</evidence>
<evidence type="ECO:0000256" key="7">
    <source>
        <dbReference type="ARBA" id="ARBA00023141"/>
    </source>
</evidence>
<evidence type="ECO:0000256" key="8">
    <source>
        <dbReference type="ARBA" id="ARBA00023239"/>
    </source>
</evidence>
<keyword evidence="7" id="KW-0057">Aromatic amino acid biosynthesis</keyword>
<comment type="caution">
    <text evidence="11">The sequence shown here is derived from an EMBL/GenBank/DDBJ whole genome shotgun (WGS) entry which is preliminary data.</text>
</comment>
<evidence type="ECO:0000256" key="6">
    <source>
        <dbReference type="ARBA" id="ARBA00022822"/>
    </source>
</evidence>
<evidence type="ECO:0000313" key="11">
    <source>
        <dbReference type="EMBL" id="HIQ29825.1"/>
    </source>
</evidence>
<evidence type="ECO:0000256" key="10">
    <source>
        <dbReference type="RuleBase" id="RU003662"/>
    </source>
</evidence>
<evidence type="ECO:0000256" key="3">
    <source>
        <dbReference type="ARBA" id="ARBA00011270"/>
    </source>
</evidence>
<comment type="similarity">
    <text evidence="10">Belongs to the TrpA family.</text>
</comment>
<comment type="subunit">
    <text evidence="3">Tetramer of two alpha and two beta chains.</text>
</comment>
<name>A0A833ECI0_CALS0</name>
<dbReference type="InterPro" id="IPR011060">
    <property type="entry name" value="RibuloseP-bd_barrel"/>
</dbReference>
<dbReference type="CDD" id="cd04724">
    <property type="entry name" value="Tryptophan_synthase_alpha"/>
    <property type="match status" value="1"/>
</dbReference>
<dbReference type="AlphaFoldDB" id="A0A833ECI0"/>
<proteinExistence type="inferred from homology"/>
<comment type="catalytic activity">
    <reaction evidence="9">
        <text>(1S,2R)-1-C-(indol-3-yl)glycerol 3-phosphate + L-serine = D-glyceraldehyde 3-phosphate + L-tryptophan + H2O</text>
        <dbReference type="Rhea" id="RHEA:10532"/>
        <dbReference type="ChEBI" id="CHEBI:15377"/>
        <dbReference type="ChEBI" id="CHEBI:33384"/>
        <dbReference type="ChEBI" id="CHEBI:57912"/>
        <dbReference type="ChEBI" id="CHEBI:58866"/>
        <dbReference type="ChEBI" id="CHEBI:59776"/>
        <dbReference type="EC" id="4.2.1.20"/>
    </reaction>
</comment>
<evidence type="ECO:0000256" key="2">
    <source>
        <dbReference type="ARBA" id="ARBA00004733"/>
    </source>
</evidence>
<comment type="pathway">
    <text evidence="2">Amino-acid biosynthesis; L-tryptophan biosynthesis; L-tryptophan from chorismate: step 5/5.</text>
</comment>
<dbReference type="Pfam" id="PF00290">
    <property type="entry name" value="Trp_syntA"/>
    <property type="match status" value="1"/>
</dbReference>
<evidence type="ECO:0000256" key="1">
    <source>
        <dbReference type="ARBA" id="ARBA00003365"/>
    </source>
</evidence>
<dbReference type="UniPathway" id="UPA00035">
    <property type="reaction ID" value="UER00044"/>
</dbReference>
<accession>A0A833ECI0</accession>
<dbReference type="NCBIfam" id="TIGR00262">
    <property type="entry name" value="trpA"/>
    <property type="match status" value="1"/>
</dbReference>
<evidence type="ECO:0000313" key="12">
    <source>
        <dbReference type="Proteomes" id="UP000608579"/>
    </source>
</evidence>